<dbReference type="Pfam" id="PF05345">
    <property type="entry name" value="He_PIG"/>
    <property type="match status" value="3"/>
</dbReference>
<dbReference type="InterPro" id="IPR014756">
    <property type="entry name" value="Ig_E-set"/>
</dbReference>
<dbReference type="InterPro" id="IPR015919">
    <property type="entry name" value="Cadherin-like_sf"/>
</dbReference>
<reference evidence="5" key="1">
    <citation type="journal article" date="2019" name="Int. J. Syst. Evol. Microbiol.">
        <title>The Global Catalogue of Microorganisms (GCM) 10K type strain sequencing project: providing services to taxonomists for standard genome sequencing and annotation.</title>
        <authorList>
            <consortium name="The Broad Institute Genomics Platform"/>
            <consortium name="The Broad Institute Genome Sequencing Center for Infectious Disease"/>
            <person name="Wu L."/>
            <person name="Ma J."/>
        </authorList>
    </citation>
    <scope>NUCLEOTIDE SEQUENCE [LARGE SCALE GENOMIC DNA]</scope>
    <source>
        <strain evidence="5">CGMCC 1.8859</strain>
    </source>
</reference>
<evidence type="ECO:0000313" key="4">
    <source>
        <dbReference type="EMBL" id="GGP22624.1"/>
    </source>
</evidence>
<dbReference type="Pfam" id="PF17963">
    <property type="entry name" value="Big_9"/>
    <property type="match status" value="4"/>
</dbReference>
<dbReference type="InterPro" id="IPR005546">
    <property type="entry name" value="Autotransporte_beta"/>
</dbReference>
<dbReference type="InterPro" id="IPR052387">
    <property type="entry name" value="Fibrocystin"/>
</dbReference>
<evidence type="ECO:0000259" key="3">
    <source>
        <dbReference type="PROSITE" id="PS51208"/>
    </source>
</evidence>
<dbReference type="InterPro" id="IPR013783">
    <property type="entry name" value="Ig-like_fold"/>
</dbReference>
<dbReference type="EMBL" id="BMLX01000003">
    <property type="protein sequence ID" value="GGP22624.1"/>
    <property type="molecule type" value="Genomic_DNA"/>
</dbReference>
<dbReference type="PANTHER" id="PTHR46769">
    <property type="entry name" value="POLYCYSTIC KIDNEY AND HEPATIC DISEASE 1 (AUTOSOMAL RECESSIVE)-LIKE 1"/>
    <property type="match status" value="1"/>
</dbReference>
<dbReference type="CDD" id="cd00603">
    <property type="entry name" value="IPT_PCSR"/>
    <property type="match status" value="1"/>
</dbReference>
<feature type="region of interest" description="Disordered" evidence="2">
    <location>
        <begin position="1222"/>
        <end position="1266"/>
    </location>
</feature>
<dbReference type="PROSITE" id="PS51208">
    <property type="entry name" value="AUTOTRANSPORTER"/>
    <property type="match status" value="1"/>
</dbReference>
<dbReference type="Gene3D" id="2.60.40.10">
    <property type="entry name" value="Immunoglobulins"/>
    <property type="match status" value="8"/>
</dbReference>
<dbReference type="SUPFAM" id="SSF103515">
    <property type="entry name" value="Autotransporter"/>
    <property type="match status" value="1"/>
</dbReference>
<organism evidence="4 5">
    <name type="scientific">Silvimonas iriomotensis</name>
    <dbReference type="NCBI Taxonomy" id="449662"/>
    <lineage>
        <taxon>Bacteria</taxon>
        <taxon>Pseudomonadati</taxon>
        <taxon>Pseudomonadota</taxon>
        <taxon>Betaproteobacteria</taxon>
        <taxon>Neisseriales</taxon>
        <taxon>Chitinibacteraceae</taxon>
        <taxon>Silvimonas</taxon>
    </lineage>
</organism>
<dbReference type="InterPro" id="IPR036709">
    <property type="entry name" value="Autotransporte_beta_dom_sf"/>
</dbReference>
<dbReference type="InterPro" id="IPR002909">
    <property type="entry name" value="IPT_dom"/>
</dbReference>
<keyword evidence="1" id="KW-0732">Signal</keyword>
<gene>
    <name evidence="4" type="ORF">GCM10010970_26280</name>
</gene>
<dbReference type="Proteomes" id="UP000637267">
    <property type="component" value="Unassembled WGS sequence"/>
</dbReference>
<dbReference type="CDD" id="cd00102">
    <property type="entry name" value="IPT"/>
    <property type="match status" value="4"/>
</dbReference>
<dbReference type="PANTHER" id="PTHR46769:SF2">
    <property type="entry name" value="FIBROCYSTIN-L ISOFORM 2 PRECURSOR-RELATED"/>
    <property type="match status" value="1"/>
</dbReference>
<dbReference type="SMART" id="SM00869">
    <property type="entry name" value="Autotransporter"/>
    <property type="match status" value="1"/>
</dbReference>
<dbReference type="Gene3D" id="2.40.128.130">
    <property type="entry name" value="Autotransporter beta-domain"/>
    <property type="match status" value="1"/>
</dbReference>
<name>A0ABQ2PBD1_9NEIS</name>
<evidence type="ECO:0000256" key="2">
    <source>
        <dbReference type="SAM" id="MobiDB-lite"/>
    </source>
</evidence>
<comment type="caution">
    <text evidence="4">The sequence shown here is derived from an EMBL/GenBank/DDBJ whole genome shotgun (WGS) entry which is preliminary data.</text>
</comment>
<dbReference type="Pfam" id="PF03797">
    <property type="entry name" value="Autotransporter"/>
    <property type="match status" value="1"/>
</dbReference>
<dbReference type="Gene3D" id="2.60.40.3440">
    <property type="match status" value="4"/>
</dbReference>
<evidence type="ECO:0000313" key="5">
    <source>
        <dbReference type="Proteomes" id="UP000637267"/>
    </source>
</evidence>
<dbReference type="SMART" id="SM00429">
    <property type="entry name" value="IPT"/>
    <property type="match status" value="5"/>
</dbReference>
<keyword evidence="5" id="KW-1185">Reference proteome</keyword>
<dbReference type="SUPFAM" id="SSF81296">
    <property type="entry name" value="E set domains"/>
    <property type="match status" value="5"/>
</dbReference>
<evidence type="ECO:0000256" key="1">
    <source>
        <dbReference type="ARBA" id="ARBA00022729"/>
    </source>
</evidence>
<dbReference type="SUPFAM" id="SSF49313">
    <property type="entry name" value="Cadherin-like"/>
    <property type="match status" value="2"/>
</dbReference>
<sequence length="1544" mass="153119">MVSSTSGPNNYIYSSANACDPSFDNSTGAGGFYTDSAGDTGAINSYLTVDTTGTSEEFIYTPTSDGTFQSTGTVTYTYYTGAFPPYAQQSVTFVVPAPAVSSVSANNGSASGGNVVTISGSGFSHVSAVKFGSTNATSFTVTNSNTISAMVPAGTVGIVDVTVTNPGGTSSTSASDQYTYNTPAPTVTSLSQTSGPVSGGNTIVITGTNFSSTTGVQFGGTSASTFSAVSATSITVTVPAGAAGTVDVTVTTTSGTSTTGTADHYTYVTAPTVSGISPTSGPTAGGTTVLLTGTNFSGASAVFFGGTSASFTVNSATQITATAPAGSAGTQHVTVTTPGGTSTTSAADQYTWVAPPSVGNVSPNSGPQGGGTSVTISGSNFTGATAVRFGGTAGTGLTVNNAGSITITAPAGVGTVDIIVTTPGGTSSVTGADAFTYLPLPAVSGLSPTSGPTAGGTRVTLSGSGFTGATAVRFGGTAGSSVVVNSDSSISVTSPASSAGAYDITVTTPNGTSSTGSADLFTYIAPPVAGAVSVSGIPYGSSNINIALSLSGGTATSVAVATPAAHGTTTVSGTSISYTPVSSFWGSDSFTYTATNASGTSAPATVTLSVNPPTLSYSPPATSTGTAGTPLTVSMNTASGGTGPYTYAVTSGAVPVGTTLSSGVLTGTPTAAGTFTFQITATDSSTPTRVSVTSSTLSVTINPSGLALNPATLTAPAIGTPYSQSVTGSGGTSPYSYAVTSGTLPAGLTLNASTGTITGTPTAAGPSTFSITVTDHTNVTVTNAYTLVVATPTITISPASLPGGPAGVAYSQTVSASGGTPSYTYGATGLPTGLSINASTGVISGTPTAAGPFNVTITVSDHTTGTGAPFTGAHTYLITIGQALPVAGAVSNTVAFNSSNNVVPLALTGGTAASVAVPTAPAHGTVAINGTAISYTPTTGYYGTDSFTYTATNTSGTSAPATVNITVNPMLPAPQAQATNVVSNSGANAISLEIQGGPVTSLTIVTAPQHGTLTLNGAPVGASMMAHQAVAAGTPAVTYTPARGYTGPDSFSYTATNAAGTSAAATVTLQVMLPAPVLGAVNATAVSGQTLTLDVGAVATGGPFTGLTITSQPANGTATVQGNTIVYASTATFTGSAAIGYALSNAWGTSQGTATVTVNPRLDPSHDAEVLGLLAAQADATRRFASAQLDNFNHRLESLHTDGWGQSSFGLGISSFGVQGASKPDAHAAGTAPADCTPAASKDRQINPDQNTACAPAKPASPPAERQDLTFWIGGNINLGERDGNSYQEHFHFHTDGISLGSDYHVNDQLTLGVGGGYSRDTSDVGDNGSKSTGSTTVLVGYGSWRPLDLLFIDGVLGYGDINFDLNRYITDTGGYATGSRNGSQVFGSLVSGYQLRDVHWLVTPYGRLDLMTARLDDYTESAAGVSALSYADQTIKMTTGKVGLRGEGSFDVGTARLLPRGQLEFQHHFEGADQASMSYADMGALAPVYTVNPQQAQRNQWQLDLGGKLQLRNDMVFTVDYSCSLDNQTGRNESFHVGMEARF</sequence>
<dbReference type="RefSeq" id="WP_188704815.1">
    <property type="nucleotide sequence ID" value="NZ_BMLX01000003.1"/>
</dbReference>
<proteinExistence type="predicted"/>
<feature type="domain" description="Autotransporter" evidence="3">
    <location>
        <begin position="1264"/>
        <end position="1544"/>
    </location>
</feature>
<protein>
    <submittedName>
        <fullName evidence="4">Hemagglutinin</fullName>
    </submittedName>
</protein>
<dbReference type="Pfam" id="PF01833">
    <property type="entry name" value="TIG"/>
    <property type="match status" value="5"/>
</dbReference>
<accession>A0ABQ2PBD1</accession>